<protein>
    <submittedName>
        <fullName evidence="1">Uncharacterized protein</fullName>
    </submittedName>
</protein>
<evidence type="ECO:0000313" key="2">
    <source>
        <dbReference type="Proteomes" id="UP000326678"/>
    </source>
</evidence>
<evidence type="ECO:0000313" key="1">
    <source>
        <dbReference type="EMBL" id="QFS43063.1"/>
    </source>
</evidence>
<proteinExistence type="predicted"/>
<sequence>MSLQQLVNKNALIIIKNFRKTLDFRFKVLDGKFKSKVQNHECLNLGVS</sequence>
<accession>A0A5P8VRJ5</accession>
<gene>
    <name evidence="1" type="ORF">GXM_00536</name>
</gene>
<reference evidence="1 2" key="1">
    <citation type="submission" date="2019-10" db="EMBL/GenBank/DDBJ databases">
        <title>Genomic and transcriptomic insights into the perfect genentic adaptation of a filamentous nitrogen-fixing cyanobacterium to rice fields.</title>
        <authorList>
            <person name="Chen Z."/>
        </authorList>
    </citation>
    <scope>NUCLEOTIDE SEQUENCE [LARGE SCALE GENOMIC DNA]</scope>
    <source>
        <strain evidence="1">CCNUC1</strain>
    </source>
</reference>
<keyword evidence="2" id="KW-1185">Reference proteome</keyword>
<dbReference type="AlphaFoldDB" id="A0A5P8VRJ5"/>
<organism evidence="1 2">
    <name type="scientific">Nostoc sphaeroides CCNUC1</name>
    <dbReference type="NCBI Taxonomy" id="2653204"/>
    <lineage>
        <taxon>Bacteria</taxon>
        <taxon>Bacillati</taxon>
        <taxon>Cyanobacteriota</taxon>
        <taxon>Cyanophyceae</taxon>
        <taxon>Nostocales</taxon>
        <taxon>Nostocaceae</taxon>
        <taxon>Nostoc</taxon>
    </lineage>
</organism>
<dbReference type="KEGG" id="nsh:GXM_00536"/>
<name>A0A5P8VRJ5_9NOSO</name>
<dbReference type="EMBL" id="CP045226">
    <property type="protein sequence ID" value="QFS43063.1"/>
    <property type="molecule type" value="Genomic_DNA"/>
</dbReference>
<dbReference type="Proteomes" id="UP000326678">
    <property type="component" value="Chromosome Gxm1"/>
</dbReference>